<dbReference type="EMBL" id="VSTH01000047">
    <property type="protein sequence ID" value="TYO65922.1"/>
    <property type="molecule type" value="Genomic_DNA"/>
</dbReference>
<accession>A0A5S4YPR6</accession>
<gene>
    <name evidence="6" type="ORF">FXV83_14555</name>
</gene>
<keyword evidence="3 6" id="KW-0378">Hydrolase</keyword>
<dbReference type="InterPro" id="IPR016292">
    <property type="entry name" value="Epoxide_hydrolase"/>
</dbReference>
<sequence length="434" mass="48621">MQPARLPEKEMTLFAEPQSHLKPLVMSRRTFAAAIAAAAGAGPLLHTAALAAPSALKPFRFNAPQAALDDLRGRLAQTRWPERETVTDWTQGVPEAQLRSWLDYWRSSYDWRRCESRLNRFDQYRTKIDGLNIHFLHVRSPHPNALPLIITHGWPSSVLDFLKVIGPLTDPVAHGGGAGDGFDVIIPSLPGFAFSDKPAGPGWDAKRIARAWATLMSGLDYRRYVAQGGDWGAFVTTAMAQQRAPGLAAIHLNFPQVIPDQIPAELPSEERRAVEGMARFQRDGFGYFTMQSTRPQTIGYALADSPAGWAAWLFDIYRGVTDNNGDPEQALTRDEMLDQISLYWLTNTAASSARLYFEQRALGPRNNAGVVELPVGCSIFPREVYRAPRSWAERMYPNLFYWNELDRGGHFAALEQPALFVQEIRNCFRALRRA</sequence>
<organism evidence="6 7">
    <name type="scientific">Bradyrhizobium hipponense</name>
    <dbReference type="NCBI Taxonomy" id="2605638"/>
    <lineage>
        <taxon>Bacteria</taxon>
        <taxon>Pseudomonadati</taxon>
        <taxon>Pseudomonadota</taxon>
        <taxon>Alphaproteobacteria</taxon>
        <taxon>Hyphomicrobiales</taxon>
        <taxon>Nitrobacteraceae</taxon>
        <taxon>Bradyrhizobium</taxon>
    </lineage>
</organism>
<comment type="similarity">
    <text evidence="1">Belongs to the peptidase S33 family.</text>
</comment>
<dbReference type="InterPro" id="IPR029058">
    <property type="entry name" value="AB_hydrolase_fold"/>
</dbReference>
<dbReference type="GO" id="GO:0004301">
    <property type="term" value="F:epoxide hydrolase activity"/>
    <property type="evidence" value="ECO:0007669"/>
    <property type="project" value="TreeGrafter"/>
</dbReference>
<evidence type="ECO:0000313" key="7">
    <source>
        <dbReference type="Proteomes" id="UP000324797"/>
    </source>
</evidence>
<name>A0A5S4YPR6_9BRAD</name>
<proteinExistence type="inferred from homology"/>
<dbReference type="InterPro" id="IPR010497">
    <property type="entry name" value="Epoxide_hydro_N"/>
</dbReference>
<keyword evidence="7" id="KW-1185">Reference proteome</keyword>
<dbReference type="PRINTS" id="PR00412">
    <property type="entry name" value="EPOXHYDRLASE"/>
</dbReference>
<keyword evidence="2" id="KW-0058">Aromatic hydrocarbons catabolism</keyword>
<reference evidence="6 7" key="1">
    <citation type="submission" date="2019-08" db="EMBL/GenBank/DDBJ databases">
        <title>Bradyrhizobium hipponensis sp. nov., a rhizobium isolated from a Lupinus angustifolius root nodule in Tunisia.</title>
        <authorList>
            <person name="Off K."/>
            <person name="Rejili M."/>
            <person name="Mars M."/>
            <person name="Brachmann A."/>
            <person name="Marin M."/>
        </authorList>
    </citation>
    <scope>NUCLEOTIDE SEQUENCE [LARGE SCALE GENOMIC DNA]</scope>
    <source>
        <strain evidence="7">aSej3</strain>
    </source>
</reference>
<evidence type="ECO:0000256" key="3">
    <source>
        <dbReference type="ARBA" id="ARBA00022801"/>
    </source>
</evidence>
<feature type="active site" description="Nucleophile" evidence="4">
    <location>
        <position position="230"/>
    </location>
</feature>
<comment type="caution">
    <text evidence="6">The sequence shown here is derived from an EMBL/GenBank/DDBJ whole genome shotgun (WGS) entry which is preliminary data.</text>
</comment>
<protein>
    <submittedName>
        <fullName evidence="6">Epoxide hydrolase</fullName>
    </submittedName>
</protein>
<dbReference type="PANTHER" id="PTHR21661:SF35">
    <property type="entry name" value="EPOXIDE HYDROLASE"/>
    <property type="match status" value="1"/>
</dbReference>
<evidence type="ECO:0000256" key="1">
    <source>
        <dbReference type="ARBA" id="ARBA00010088"/>
    </source>
</evidence>
<feature type="active site" description="Proton acceptor" evidence="4">
    <location>
        <position position="410"/>
    </location>
</feature>
<dbReference type="SUPFAM" id="SSF53474">
    <property type="entry name" value="alpha/beta-Hydrolases"/>
    <property type="match status" value="1"/>
</dbReference>
<evidence type="ECO:0000259" key="5">
    <source>
        <dbReference type="Pfam" id="PF06441"/>
    </source>
</evidence>
<dbReference type="AlphaFoldDB" id="A0A5S4YPR6"/>
<dbReference type="PANTHER" id="PTHR21661">
    <property type="entry name" value="EPOXIDE HYDROLASE 1-RELATED"/>
    <property type="match status" value="1"/>
</dbReference>
<dbReference type="Gene3D" id="3.40.50.1820">
    <property type="entry name" value="alpha/beta hydrolase"/>
    <property type="match status" value="1"/>
</dbReference>
<evidence type="ECO:0000256" key="2">
    <source>
        <dbReference type="ARBA" id="ARBA00022797"/>
    </source>
</evidence>
<dbReference type="InterPro" id="IPR000639">
    <property type="entry name" value="Epox_hydrolase-like"/>
</dbReference>
<dbReference type="Pfam" id="PF06441">
    <property type="entry name" value="EHN"/>
    <property type="match status" value="1"/>
</dbReference>
<dbReference type="PIRSF" id="PIRSF001112">
    <property type="entry name" value="Epoxide_hydrolase"/>
    <property type="match status" value="1"/>
</dbReference>
<evidence type="ECO:0000256" key="4">
    <source>
        <dbReference type="PIRSR" id="PIRSR001112-1"/>
    </source>
</evidence>
<dbReference type="GO" id="GO:0097176">
    <property type="term" value="P:epoxide metabolic process"/>
    <property type="evidence" value="ECO:0007669"/>
    <property type="project" value="TreeGrafter"/>
</dbReference>
<evidence type="ECO:0000313" key="6">
    <source>
        <dbReference type="EMBL" id="TYO65922.1"/>
    </source>
</evidence>
<dbReference type="Proteomes" id="UP000324797">
    <property type="component" value="Unassembled WGS sequence"/>
</dbReference>
<feature type="domain" description="Epoxide hydrolase N-terminal" evidence="5">
    <location>
        <begin position="57"/>
        <end position="161"/>
    </location>
</feature>
<feature type="active site" description="Proton donor" evidence="4">
    <location>
        <position position="356"/>
    </location>
</feature>